<organism evidence="2 3">
    <name type="scientific">Cucurbita moschata</name>
    <name type="common">Winter crookneck squash</name>
    <name type="synonym">Cucurbita pepo var. moschata</name>
    <dbReference type="NCBI Taxonomy" id="3662"/>
    <lineage>
        <taxon>Eukaryota</taxon>
        <taxon>Viridiplantae</taxon>
        <taxon>Streptophyta</taxon>
        <taxon>Embryophyta</taxon>
        <taxon>Tracheophyta</taxon>
        <taxon>Spermatophyta</taxon>
        <taxon>Magnoliopsida</taxon>
        <taxon>eudicotyledons</taxon>
        <taxon>Gunneridae</taxon>
        <taxon>Pentapetalae</taxon>
        <taxon>rosids</taxon>
        <taxon>fabids</taxon>
        <taxon>Cucurbitales</taxon>
        <taxon>Cucurbitaceae</taxon>
        <taxon>Cucurbiteae</taxon>
        <taxon>Cucurbita</taxon>
    </lineage>
</organism>
<keyword evidence="1" id="KW-1133">Transmembrane helix</keyword>
<dbReference type="RefSeq" id="XP_022955209.1">
    <property type="nucleotide sequence ID" value="XM_023099441.1"/>
</dbReference>
<evidence type="ECO:0000313" key="2">
    <source>
        <dbReference type="Proteomes" id="UP000504609"/>
    </source>
</evidence>
<feature type="transmembrane region" description="Helical" evidence="1">
    <location>
        <begin position="12"/>
        <end position="29"/>
    </location>
</feature>
<keyword evidence="2" id="KW-1185">Reference proteome</keyword>
<dbReference type="Proteomes" id="UP000504609">
    <property type="component" value="Unplaced"/>
</dbReference>
<reference evidence="3 4" key="1">
    <citation type="submission" date="2025-04" db="UniProtKB">
        <authorList>
            <consortium name="RefSeq"/>
        </authorList>
    </citation>
    <scope>IDENTIFICATION</scope>
    <source>
        <tissue evidence="3 4">Young leaves</tissue>
    </source>
</reference>
<dbReference type="RefSeq" id="XP_022955135.1">
    <property type="nucleotide sequence ID" value="XM_023099367.1"/>
</dbReference>
<evidence type="ECO:0000313" key="4">
    <source>
        <dbReference type="RefSeq" id="XP_022955209.1"/>
    </source>
</evidence>
<keyword evidence="1" id="KW-0812">Transmembrane</keyword>
<gene>
    <name evidence="3 4" type="primary">LOC111457164</name>
</gene>
<dbReference type="GeneID" id="111457164"/>
<dbReference type="KEGG" id="cmos:111457164"/>
<name>A0A6J1GUC1_CUCMO</name>
<evidence type="ECO:0000313" key="3">
    <source>
        <dbReference type="RefSeq" id="XP_022955135.1"/>
    </source>
</evidence>
<proteinExistence type="predicted"/>
<evidence type="ECO:0000256" key="1">
    <source>
        <dbReference type="SAM" id="Phobius"/>
    </source>
</evidence>
<keyword evidence="1" id="KW-0472">Membrane</keyword>
<protein>
    <submittedName>
        <fullName evidence="3 4">Uncharacterized protein LOC111457164 isoform X1</fullName>
    </submittedName>
</protein>
<accession>A0A6J1GUC1</accession>
<dbReference type="AlphaFoldDB" id="A0A6J1GUC1"/>
<sequence length="164" mass="19022">MITRLAQRERRIIIYVMQLFGCNYIFKVLPSIDCILGTARFFKSSIFALDNSGSFGRLPDWSVILAYRSNEKLNYKNEWRGLKVKVEVYSYLDASSIKGVHWRAVQTAIFINGCFHFRRIEIEHVQVVLFLISKSVWDACAHLNYSLGQTPYPIIFGCQVAMNR</sequence>